<proteinExistence type="predicted"/>
<dbReference type="AlphaFoldDB" id="A0AAW1ZA47"/>
<organism evidence="2 3">
    <name type="scientific">Culter alburnus</name>
    <name type="common">Topmouth culter</name>
    <dbReference type="NCBI Taxonomy" id="194366"/>
    <lineage>
        <taxon>Eukaryota</taxon>
        <taxon>Metazoa</taxon>
        <taxon>Chordata</taxon>
        <taxon>Craniata</taxon>
        <taxon>Vertebrata</taxon>
        <taxon>Euteleostomi</taxon>
        <taxon>Actinopterygii</taxon>
        <taxon>Neopterygii</taxon>
        <taxon>Teleostei</taxon>
        <taxon>Ostariophysi</taxon>
        <taxon>Cypriniformes</taxon>
        <taxon>Xenocyprididae</taxon>
        <taxon>Xenocypridinae</taxon>
        <taxon>Culter</taxon>
    </lineage>
</organism>
<feature type="region of interest" description="Disordered" evidence="1">
    <location>
        <begin position="42"/>
        <end position="91"/>
    </location>
</feature>
<gene>
    <name evidence="2" type="ORF">ABG768_012422</name>
</gene>
<name>A0AAW1ZA47_CULAL</name>
<dbReference type="Proteomes" id="UP001479290">
    <property type="component" value="Unassembled WGS sequence"/>
</dbReference>
<evidence type="ECO:0000313" key="3">
    <source>
        <dbReference type="Proteomes" id="UP001479290"/>
    </source>
</evidence>
<protein>
    <submittedName>
        <fullName evidence="2">Uncharacterized protein</fullName>
    </submittedName>
</protein>
<dbReference type="EMBL" id="JAWDJR010000019">
    <property type="protein sequence ID" value="KAK9958250.1"/>
    <property type="molecule type" value="Genomic_DNA"/>
</dbReference>
<accession>A0AAW1ZA47</accession>
<comment type="caution">
    <text evidence="2">The sequence shown here is derived from an EMBL/GenBank/DDBJ whole genome shotgun (WGS) entry which is preliminary data.</text>
</comment>
<keyword evidence="3" id="KW-1185">Reference proteome</keyword>
<dbReference type="Pfam" id="PF18749">
    <property type="entry name" value="SNAD3"/>
    <property type="match status" value="1"/>
</dbReference>
<evidence type="ECO:0000256" key="1">
    <source>
        <dbReference type="SAM" id="MobiDB-lite"/>
    </source>
</evidence>
<reference evidence="2 3" key="1">
    <citation type="submission" date="2024-05" db="EMBL/GenBank/DDBJ databases">
        <title>A high-quality chromosomal-level genome assembly of Topmouth culter (Culter alburnus).</title>
        <authorList>
            <person name="Zhao H."/>
        </authorList>
    </citation>
    <scope>NUCLEOTIDE SEQUENCE [LARGE SCALE GENOMIC DNA]</scope>
    <source>
        <strain evidence="2">CATC2023</strain>
        <tissue evidence="2">Muscle</tissue>
    </source>
</reference>
<sequence length="472" mass="55371">MVNSDNLYCNSFKKGKVFEEQSTRGRSTSTFLEAVEINSIESDHTRLTYRSPPSNTQVTPECLSAPAPGVSDATAVKKRKRDESDEPEEKDKKRFKPRRFLDFLKNEEKLWIYEDEKGNISIIDLSVKNETFKKVKELIDLYLSPCRLNDHTHFLKTIFFPINQTMSSEIVHFIKRFKIDKRVDLDRQFAFAVIELREGRLIPIGPFTPETVGQTTQHPDRHHSEHKCIQDIDNYFNNDKFRRNIKAVHIFTKLNPCSGIKGNCDPCMIKLANLSEEMYKNNIDMNITFQDIYGITGPIVKTLMKLSDKDPLNKNIVKFKNILYKQYPKPKFECVLGDKEQNLIKNYILQEIKKLIPKTDIKLNIEFNKNKMKSDELKSFRKEQTDNINIQLTKLNVSEENIKDICSLFNSKWCNLVNEEYEKFICEKLSDHINSFSVRFVYENIKLFFPHFKLERVNLSLKTNFQISVEDN</sequence>
<dbReference type="InterPro" id="IPR040820">
    <property type="entry name" value="SNAD3"/>
</dbReference>
<evidence type="ECO:0000313" key="2">
    <source>
        <dbReference type="EMBL" id="KAK9958250.1"/>
    </source>
</evidence>